<name>A0ABS5KQN5_9ACTN</name>
<sequence length="269" mass="27868">MAAPLPQQDRAATVARLRQQFVDNGTAPEVRHRGPAGGGDIPLHQLLRPLVPGGSLPRGTIVAVPPRTGSTAVGGGAISYATHALLAGATAGGAWAGIIGYPNFGIAAACGLGADLSKMLMLDEPGERWPDAVTVLAAAVDLVLLHAPGRPNGTQLRRLANRIRQTDRQRGCVLVVTSPWERADLTLSVHSPQWEGLGDGVCNLTRRRVTIRSRTRPPPSSFGAGGVTTSWPGGRWPACVAACRGKRGVSRGQALLDAGDLAAPAAQGH</sequence>
<dbReference type="EMBL" id="JAAFYZ010000047">
    <property type="protein sequence ID" value="MBS2548367.1"/>
    <property type="molecule type" value="Genomic_DNA"/>
</dbReference>
<reference evidence="1 2" key="1">
    <citation type="submission" date="2020-02" db="EMBL/GenBank/DDBJ databases">
        <title>Acidophilic actinobacteria isolated from forest soil.</title>
        <authorList>
            <person name="Golinska P."/>
        </authorList>
    </citation>
    <scope>NUCLEOTIDE SEQUENCE [LARGE SCALE GENOMIC DNA]</scope>
    <source>
        <strain evidence="1 2">NL8</strain>
    </source>
</reference>
<keyword evidence="2" id="KW-1185">Reference proteome</keyword>
<evidence type="ECO:0000313" key="1">
    <source>
        <dbReference type="EMBL" id="MBS2548367.1"/>
    </source>
</evidence>
<proteinExistence type="predicted"/>
<dbReference type="RefSeq" id="WP_212009954.1">
    <property type="nucleotide sequence ID" value="NZ_JAAFYZ010000047.1"/>
</dbReference>
<accession>A0ABS5KQN5</accession>
<protein>
    <submittedName>
        <fullName evidence="1">Uncharacterized protein</fullName>
    </submittedName>
</protein>
<evidence type="ECO:0000313" key="2">
    <source>
        <dbReference type="Proteomes" id="UP000730482"/>
    </source>
</evidence>
<gene>
    <name evidence="1" type="ORF">KGQ19_15990</name>
</gene>
<dbReference type="Proteomes" id="UP000730482">
    <property type="component" value="Unassembled WGS sequence"/>
</dbReference>
<organism evidence="1 2">
    <name type="scientific">Catenulispora pinistramenti</name>
    <dbReference type="NCBI Taxonomy" id="2705254"/>
    <lineage>
        <taxon>Bacteria</taxon>
        <taxon>Bacillati</taxon>
        <taxon>Actinomycetota</taxon>
        <taxon>Actinomycetes</taxon>
        <taxon>Catenulisporales</taxon>
        <taxon>Catenulisporaceae</taxon>
        <taxon>Catenulispora</taxon>
    </lineage>
</organism>
<comment type="caution">
    <text evidence="1">The sequence shown here is derived from an EMBL/GenBank/DDBJ whole genome shotgun (WGS) entry which is preliminary data.</text>
</comment>